<evidence type="ECO:0000256" key="7">
    <source>
        <dbReference type="ARBA" id="ARBA00022840"/>
    </source>
</evidence>
<dbReference type="PANTHER" id="PTHR24348:SF18">
    <property type="entry name" value="SERINE_THREONINE-PROTEIN KINASE ULK2"/>
    <property type="match status" value="1"/>
</dbReference>
<name>A0AAQ6A984_AMPOC</name>
<dbReference type="GO" id="GO:0005524">
    <property type="term" value="F:ATP binding"/>
    <property type="evidence" value="ECO:0007669"/>
    <property type="project" value="UniProtKB-UniRule"/>
</dbReference>
<keyword evidence="5 9" id="KW-0547">Nucleotide-binding</keyword>
<proteinExistence type="predicted"/>
<dbReference type="GO" id="GO:0048671">
    <property type="term" value="P:negative regulation of collateral sprouting"/>
    <property type="evidence" value="ECO:0007669"/>
    <property type="project" value="TreeGrafter"/>
</dbReference>
<dbReference type="GO" id="GO:0034045">
    <property type="term" value="C:phagophore assembly site membrane"/>
    <property type="evidence" value="ECO:0007669"/>
    <property type="project" value="UniProtKB-ARBA"/>
</dbReference>
<feature type="binding site" evidence="9">
    <location>
        <position position="39"/>
    </location>
    <ligand>
        <name>ATP</name>
        <dbReference type="ChEBI" id="CHEBI:30616"/>
    </ligand>
</feature>
<feature type="region of interest" description="Disordered" evidence="10">
    <location>
        <begin position="603"/>
        <end position="636"/>
    </location>
</feature>
<dbReference type="GO" id="GO:0048675">
    <property type="term" value="P:axon extension"/>
    <property type="evidence" value="ECO:0007669"/>
    <property type="project" value="TreeGrafter"/>
</dbReference>
<dbReference type="GO" id="GO:0000045">
    <property type="term" value="P:autophagosome assembly"/>
    <property type="evidence" value="ECO:0007669"/>
    <property type="project" value="TreeGrafter"/>
</dbReference>
<reference evidence="12 13" key="1">
    <citation type="submission" date="2022-01" db="EMBL/GenBank/DDBJ databases">
        <title>A chromosome-scale genome assembly of the false clownfish, Amphiprion ocellaris.</title>
        <authorList>
            <person name="Ryu T."/>
        </authorList>
    </citation>
    <scope>NUCLEOTIDE SEQUENCE [LARGE SCALE GENOMIC DNA]</scope>
</reference>
<dbReference type="InterPro" id="IPR000719">
    <property type="entry name" value="Prot_kinase_dom"/>
</dbReference>
<dbReference type="GO" id="GO:0005829">
    <property type="term" value="C:cytosol"/>
    <property type="evidence" value="ECO:0007669"/>
    <property type="project" value="TreeGrafter"/>
</dbReference>
<dbReference type="GO" id="GO:0042594">
    <property type="term" value="P:response to starvation"/>
    <property type="evidence" value="ECO:0007669"/>
    <property type="project" value="TreeGrafter"/>
</dbReference>
<dbReference type="InterPro" id="IPR048941">
    <property type="entry name" value="ATG1-like_MIT2"/>
</dbReference>
<evidence type="ECO:0000313" key="12">
    <source>
        <dbReference type="Ensembl" id="ENSAOCP00000073301.1"/>
    </source>
</evidence>
<dbReference type="InterPro" id="IPR045269">
    <property type="entry name" value="Atg1-like"/>
</dbReference>
<keyword evidence="13" id="KW-1185">Reference proteome</keyword>
<dbReference type="GO" id="GO:0004674">
    <property type="term" value="F:protein serine/threonine kinase activity"/>
    <property type="evidence" value="ECO:0007669"/>
    <property type="project" value="UniProtKB-KW"/>
</dbReference>
<dbReference type="EC" id="2.7.11.1" evidence="1"/>
<keyword evidence="3" id="KW-0597">Phosphoprotein</keyword>
<dbReference type="GO" id="GO:0061709">
    <property type="term" value="P:reticulophagy"/>
    <property type="evidence" value="ECO:0007669"/>
    <property type="project" value="TreeGrafter"/>
</dbReference>
<dbReference type="Pfam" id="PF00069">
    <property type="entry name" value="Pkinase"/>
    <property type="match status" value="1"/>
</dbReference>
<dbReference type="InterPro" id="IPR011009">
    <property type="entry name" value="Kinase-like_dom_sf"/>
</dbReference>
<evidence type="ECO:0000313" key="13">
    <source>
        <dbReference type="Proteomes" id="UP001501940"/>
    </source>
</evidence>
<dbReference type="FunFam" id="1.10.510.10:FF:000128">
    <property type="entry name" value="serine/threonine-protein kinase ULK2 isoform X2"/>
    <property type="match status" value="1"/>
</dbReference>
<organism evidence="12 13">
    <name type="scientific">Amphiprion ocellaris</name>
    <name type="common">Clown anemonefish</name>
    <dbReference type="NCBI Taxonomy" id="80972"/>
    <lineage>
        <taxon>Eukaryota</taxon>
        <taxon>Metazoa</taxon>
        <taxon>Chordata</taxon>
        <taxon>Craniata</taxon>
        <taxon>Vertebrata</taxon>
        <taxon>Euteleostomi</taxon>
        <taxon>Actinopterygii</taxon>
        <taxon>Neopterygii</taxon>
        <taxon>Teleostei</taxon>
        <taxon>Neoteleostei</taxon>
        <taxon>Acanthomorphata</taxon>
        <taxon>Ovalentaria</taxon>
        <taxon>Pomacentridae</taxon>
        <taxon>Amphiprion</taxon>
    </lineage>
</organism>
<evidence type="ECO:0000259" key="11">
    <source>
        <dbReference type="PROSITE" id="PS50011"/>
    </source>
</evidence>
<keyword evidence="8" id="KW-0072">Autophagy</keyword>
<dbReference type="GO" id="GO:0005776">
    <property type="term" value="C:autophagosome"/>
    <property type="evidence" value="ECO:0007669"/>
    <property type="project" value="TreeGrafter"/>
</dbReference>
<dbReference type="AlphaFoldDB" id="A0AAQ6A984"/>
<evidence type="ECO:0000256" key="1">
    <source>
        <dbReference type="ARBA" id="ARBA00012513"/>
    </source>
</evidence>
<feature type="domain" description="Protein kinase" evidence="11">
    <location>
        <begin position="9"/>
        <end position="268"/>
    </location>
</feature>
<dbReference type="PANTHER" id="PTHR24348">
    <property type="entry name" value="SERINE/THREONINE-PROTEIN KINASE UNC-51-RELATED"/>
    <property type="match status" value="1"/>
</dbReference>
<dbReference type="SMART" id="SM00220">
    <property type="entry name" value="S_TKc"/>
    <property type="match status" value="1"/>
</dbReference>
<dbReference type="Ensembl" id="ENSAOCT00000074764.1">
    <property type="protein sequence ID" value="ENSAOCP00000073301.1"/>
    <property type="gene ID" value="ENSAOCG00000006514.2"/>
</dbReference>
<dbReference type="FunFam" id="3.30.200.20:FF:000149">
    <property type="entry name" value="serine/threonine-protein kinase unc-51 isoform X1"/>
    <property type="match status" value="1"/>
</dbReference>
<evidence type="ECO:0000256" key="5">
    <source>
        <dbReference type="ARBA" id="ARBA00022741"/>
    </source>
</evidence>
<feature type="region of interest" description="Disordered" evidence="10">
    <location>
        <begin position="305"/>
        <end position="347"/>
    </location>
</feature>
<feature type="region of interest" description="Disordered" evidence="10">
    <location>
        <begin position="465"/>
        <end position="518"/>
    </location>
</feature>
<dbReference type="GeneTree" id="ENSGT00940000157588"/>
<dbReference type="PROSITE" id="PS50011">
    <property type="entry name" value="PROTEIN_KINASE_DOM"/>
    <property type="match status" value="1"/>
</dbReference>
<feature type="region of interest" description="Disordered" evidence="10">
    <location>
        <begin position="389"/>
        <end position="412"/>
    </location>
</feature>
<dbReference type="Gene3D" id="3.30.200.20">
    <property type="entry name" value="Phosphorylase Kinase, domain 1"/>
    <property type="match status" value="1"/>
</dbReference>
<keyword evidence="7 9" id="KW-0067">ATP-binding</keyword>
<dbReference type="GO" id="GO:0034727">
    <property type="term" value="P:piecemeal microautophagy of the nucleus"/>
    <property type="evidence" value="ECO:0007669"/>
    <property type="project" value="TreeGrafter"/>
</dbReference>
<dbReference type="PROSITE" id="PS00107">
    <property type="entry name" value="PROTEIN_KINASE_ATP"/>
    <property type="match status" value="1"/>
</dbReference>
<dbReference type="Pfam" id="PF21127">
    <property type="entry name" value="ATG1-like_MIT2"/>
    <property type="match status" value="1"/>
</dbReference>
<evidence type="ECO:0000256" key="6">
    <source>
        <dbReference type="ARBA" id="ARBA00022777"/>
    </source>
</evidence>
<accession>A0AAQ6A984</accession>
<evidence type="ECO:0000256" key="3">
    <source>
        <dbReference type="ARBA" id="ARBA00022553"/>
    </source>
</evidence>
<dbReference type="GO" id="GO:0000422">
    <property type="term" value="P:autophagy of mitochondrion"/>
    <property type="evidence" value="ECO:0007669"/>
    <property type="project" value="TreeGrafter"/>
</dbReference>
<protein>
    <recommendedName>
        <fullName evidence="1">non-specific serine/threonine protein kinase</fullName>
        <ecNumber evidence="1">2.7.11.1</ecNumber>
    </recommendedName>
</protein>
<evidence type="ECO:0000256" key="4">
    <source>
        <dbReference type="ARBA" id="ARBA00022679"/>
    </source>
</evidence>
<keyword evidence="2" id="KW-0723">Serine/threonine-protein kinase</keyword>
<reference evidence="12" key="2">
    <citation type="submission" date="2025-08" db="UniProtKB">
        <authorList>
            <consortium name="Ensembl"/>
        </authorList>
    </citation>
    <scope>IDENTIFICATION</scope>
</reference>
<dbReference type="Gene3D" id="1.10.510.10">
    <property type="entry name" value="Transferase(Phosphotransferase) domain 1"/>
    <property type="match status" value="1"/>
</dbReference>
<feature type="compositionally biased region" description="Low complexity" evidence="10">
    <location>
        <begin position="472"/>
        <end position="487"/>
    </location>
</feature>
<sequence>METVGDFEYSRKDLVGHGAFAVVFRGRHRKKTDWEVAIKSINKKNLSKSQILLGKEIKILKVSMALKGLPFISSGYLKSYLTLYCNGGDLADYLQAKGTLREDTLRVFLQQIAAAMRILNSKGIIHRDLKPQNILLSYAGRKKSNISGIRIKIADFGFARYLQSNMMAATLCGSPMYMAPEVIMSQNYDAKADLWSIGTVIYQCLVGKPPFQANSPQDLRMFYEKNKNLQPIIPRETSAQLSDLLLGLLQRNQKDRMDFDTFFSHPFLEPSSTIKKSCPVPVPSASNAVTDSSCGSSPCIRYNSPPSLPDMQTLTEDGLSSPPLGPPNFLQLSKESAGSTSSKNSSCDTDDFVLVPHISTDSCKSQHTHTHTLYVHLNTPVSLLSPLFPSRQPQPTPGQTPMVSPRAETTPIPVPTQVRNYQRIKQNLSSSPTTTLYSSPVPSSQLLGARLQSAPTLTEVYQTRQKLHKQLSDPVQPSSSSCSHSPQLGRPANLGSSPTKLLGSSPRASDWLQKSPLPTIIGSPTKTISAPFKIPKTQASCNLMALADSPVPTKALADARDVCAYHCSPYLAGRAAAPEASRTFGRSVSTGRLSDQPIRITLGGQTYQGSTDSLNTERPMDTAPAGPSGLAQGGSASPRTVLFTVGSPPNSSTPPTCSHLVGSNSSAGSLCSTSGRVVPGAEGAPSSLRYVPYGTSPPSLEGFITFEAPELPEETLMEREHTDTLMHLRMMLSFTDCVLEMAAVRAGGAELGVSAASLYPPQDSVVVDQISQLSKEWGIILNQLISFCSIFTVYLLNKVTCIKHTKASAFILSVVKNLNDRYKSCISLCRRLTDKLNHFFSDKQRFVDEINSVTAEKLIYNHAVEMVQSAALDEMFKQTEDIAYRYSKAAMLLDGLSKILQDPTDIENVVKCEYAFWERHMLIGFICSDAYEEICGTYQ</sequence>
<dbReference type="PROSITE" id="PS00108">
    <property type="entry name" value="PROTEIN_KINASE_ST"/>
    <property type="match status" value="1"/>
</dbReference>
<gene>
    <name evidence="12" type="primary">ULK2</name>
</gene>
<evidence type="ECO:0000256" key="8">
    <source>
        <dbReference type="ARBA" id="ARBA00023006"/>
    </source>
</evidence>
<dbReference type="InterPro" id="IPR017441">
    <property type="entry name" value="Protein_kinase_ATP_BS"/>
</dbReference>
<keyword evidence="4" id="KW-0808">Transferase</keyword>
<evidence type="ECO:0000256" key="9">
    <source>
        <dbReference type="PROSITE-ProRule" id="PRU10141"/>
    </source>
</evidence>
<dbReference type="Proteomes" id="UP001501940">
    <property type="component" value="Chromosome 7"/>
</dbReference>
<keyword evidence="6" id="KW-0418">Kinase</keyword>
<dbReference type="SUPFAM" id="SSF56112">
    <property type="entry name" value="Protein kinase-like (PK-like)"/>
    <property type="match status" value="1"/>
</dbReference>
<dbReference type="GO" id="GO:0010508">
    <property type="term" value="P:positive regulation of autophagy"/>
    <property type="evidence" value="ECO:0007669"/>
    <property type="project" value="TreeGrafter"/>
</dbReference>
<feature type="compositionally biased region" description="Polar residues" evidence="10">
    <location>
        <begin position="603"/>
        <end position="616"/>
    </location>
</feature>
<reference evidence="12" key="3">
    <citation type="submission" date="2025-09" db="UniProtKB">
        <authorList>
            <consortium name="Ensembl"/>
        </authorList>
    </citation>
    <scope>IDENTIFICATION</scope>
</reference>
<evidence type="ECO:0000256" key="2">
    <source>
        <dbReference type="ARBA" id="ARBA00022527"/>
    </source>
</evidence>
<evidence type="ECO:0000256" key="10">
    <source>
        <dbReference type="SAM" id="MobiDB-lite"/>
    </source>
</evidence>
<feature type="compositionally biased region" description="Polar residues" evidence="10">
    <location>
        <begin position="330"/>
        <end position="347"/>
    </location>
</feature>
<dbReference type="InterPro" id="IPR008271">
    <property type="entry name" value="Ser/Thr_kinase_AS"/>
</dbReference>